<dbReference type="Gene3D" id="3.10.300.10">
    <property type="entry name" value="Methylpurine-DNA glycosylase (MPG)"/>
    <property type="match status" value="1"/>
</dbReference>
<dbReference type="GO" id="GO:0003677">
    <property type="term" value="F:DNA binding"/>
    <property type="evidence" value="ECO:0007669"/>
    <property type="project" value="InterPro"/>
</dbReference>
<comment type="similarity">
    <text evidence="1 5">Belongs to the DNA glycosylase MPG family.</text>
</comment>
<gene>
    <name evidence="6" type="ORF">EGY25_03355</name>
</gene>
<reference evidence="6 7" key="1">
    <citation type="submission" date="2019-03" db="EMBL/GenBank/DDBJ databases">
        <title>Draft genome of Brevundimonas sp. a heavy metal resistant soil bacteria.</title>
        <authorList>
            <person name="Soto J."/>
        </authorList>
    </citation>
    <scope>NUCLEOTIDE SEQUENCE [LARGE SCALE GENOMIC DNA]</scope>
    <source>
        <strain evidence="6 7">B-10</strain>
    </source>
</reference>
<dbReference type="NCBIfam" id="TIGR00567">
    <property type="entry name" value="3mg"/>
    <property type="match status" value="1"/>
</dbReference>
<keyword evidence="2 5" id="KW-0227">DNA damage</keyword>
<dbReference type="Pfam" id="PF02245">
    <property type="entry name" value="Pur_DNA_glyco"/>
    <property type="match status" value="1"/>
</dbReference>
<dbReference type="EC" id="3.2.2.-" evidence="5"/>
<dbReference type="CDD" id="cd00540">
    <property type="entry name" value="AAG"/>
    <property type="match status" value="1"/>
</dbReference>
<dbReference type="HAMAP" id="MF_00527">
    <property type="entry name" value="3MGH"/>
    <property type="match status" value="1"/>
</dbReference>
<keyword evidence="3 5" id="KW-0378">Hydrolase</keyword>
<protein>
    <recommendedName>
        <fullName evidence="5">Putative 3-methyladenine DNA glycosylase</fullName>
        <ecNumber evidence="5">3.2.2.-</ecNumber>
    </recommendedName>
</protein>
<name>A0A4Y9S5D6_9CAUL</name>
<dbReference type="PANTHER" id="PTHR10429:SF0">
    <property type="entry name" value="DNA-3-METHYLADENINE GLYCOSYLASE"/>
    <property type="match status" value="1"/>
</dbReference>
<dbReference type="Proteomes" id="UP000298216">
    <property type="component" value="Unassembled WGS sequence"/>
</dbReference>
<dbReference type="OrthoDB" id="9794313at2"/>
<evidence type="ECO:0000256" key="1">
    <source>
        <dbReference type="ARBA" id="ARBA00009232"/>
    </source>
</evidence>
<evidence type="ECO:0000313" key="6">
    <source>
        <dbReference type="EMBL" id="TFW14718.1"/>
    </source>
</evidence>
<dbReference type="GO" id="GO:0006284">
    <property type="term" value="P:base-excision repair"/>
    <property type="evidence" value="ECO:0007669"/>
    <property type="project" value="InterPro"/>
</dbReference>
<organism evidence="6 7">
    <name type="scientific">Brevundimonas intermedia</name>
    <dbReference type="NCBI Taxonomy" id="74315"/>
    <lineage>
        <taxon>Bacteria</taxon>
        <taxon>Pseudomonadati</taxon>
        <taxon>Pseudomonadota</taxon>
        <taxon>Alphaproteobacteria</taxon>
        <taxon>Caulobacterales</taxon>
        <taxon>Caulobacteraceae</taxon>
        <taxon>Brevundimonas</taxon>
    </lineage>
</organism>
<keyword evidence="4 5" id="KW-0234">DNA repair</keyword>
<dbReference type="EMBL" id="SPVH01000002">
    <property type="protein sequence ID" value="TFW14718.1"/>
    <property type="molecule type" value="Genomic_DNA"/>
</dbReference>
<evidence type="ECO:0000256" key="5">
    <source>
        <dbReference type="HAMAP-Rule" id="MF_00527"/>
    </source>
</evidence>
<dbReference type="SUPFAM" id="SSF50486">
    <property type="entry name" value="FMT C-terminal domain-like"/>
    <property type="match status" value="1"/>
</dbReference>
<accession>A0A4Y9S5D6</accession>
<proteinExistence type="inferred from homology"/>
<dbReference type="InterPro" id="IPR011034">
    <property type="entry name" value="Formyl_transferase-like_C_sf"/>
</dbReference>
<comment type="caution">
    <text evidence="6">The sequence shown here is derived from an EMBL/GenBank/DDBJ whole genome shotgun (WGS) entry which is preliminary data.</text>
</comment>
<dbReference type="InterPro" id="IPR003180">
    <property type="entry name" value="MPG"/>
</dbReference>
<evidence type="ECO:0000313" key="7">
    <source>
        <dbReference type="Proteomes" id="UP000298216"/>
    </source>
</evidence>
<dbReference type="PANTHER" id="PTHR10429">
    <property type="entry name" value="DNA-3-METHYLADENINE GLYCOSYLASE"/>
    <property type="match status" value="1"/>
</dbReference>
<evidence type="ECO:0000256" key="4">
    <source>
        <dbReference type="ARBA" id="ARBA00023204"/>
    </source>
</evidence>
<dbReference type="GO" id="GO:0003905">
    <property type="term" value="F:alkylbase DNA N-glycosylase activity"/>
    <property type="evidence" value="ECO:0007669"/>
    <property type="project" value="InterPro"/>
</dbReference>
<dbReference type="AlphaFoldDB" id="A0A4Y9S5D6"/>
<keyword evidence="7" id="KW-1185">Reference proteome</keyword>
<keyword evidence="6" id="KW-0326">Glycosidase</keyword>
<evidence type="ECO:0000256" key="3">
    <source>
        <dbReference type="ARBA" id="ARBA00022801"/>
    </source>
</evidence>
<dbReference type="NCBIfam" id="NF002003">
    <property type="entry name" value="PRK00802.1-3"/>
    <property type="match status" value="1"/>
</dbReference>
<evidence type="ECO:0000256" key="2">
    <source>
        <dbReference type="ARBA" id="ARBA00022763"/>
    </source>
</evidence>
<sequence>MRGPGLAALLSRPAPEVAAGLIGARLTVHGAGGIIVETEAYDVHDPASHSFRGPTPRNAPMFGPIGRAYVYRIYGLHWCLNIVCDAATPGSAVLIRALEPVWNLEVMAERRGQVRARDLCAGPGRLCQALEVTGALNGRPIAAAPFALNLGDAEPVIVGRRIGIRHGIETPWRFGRCGSPYLSRSFAGTTA</sequence>
<dbReference type="InterPro" id="IPR036995">
    <property type="entry name" value="MPG_sf"/>
</dbReference>